<dbReference type="Proteomes" id="UP000031838">
    <property type="component" value="Chromosome 1"/>
</dbReference>
<dbReference type="Gene3D" id="2.120.10.30">
    <property type="entry name" value="TolB, C-terminal domain"/>
    <property type="match status" value="1"/>
</dbReference>
<gene>
    <name evidence="2" type="ORF">BGL_1c09370</name>
</gene>
<dbReference type="Pfam" id="PF07995">
    <property type="entry name" value="GSDH"/>
    <property type="match status" value="1"/>
</dbReference>
<dbReference type="PANTHER" id="PTHR33546">
    <property type="entry name" value="LARGE, MULTIFUNCTIONAL SECRETED PROTEIN-RELATED"/>
    <property type="match status" value="1"/>
</dbReference>
<evidence type="ECO:0000259" key="1">
    <source>
        <dbReference type="Pfam" id="PF07995"/>
    </source>
</evidence>
<reference evidence="3" key="1">
    <citation type="submission" date="2011-03" db="EMBL/GenBank/DDBJ databases">
        <authorList>
            <person name="Voget S."/>
            <person name="Streit W.R."/>
            <person name="Jaeger K.E."/>
            <person name="Daniel R."/>
        </authorList>
    </citation>
    <scope>NUCLEOTIDE SEQUENCE [LARGE SCALE GENOMIC DNA]</scope>
    <source>
        <strain evidence="3">PG1</strain>
    </source>
</reference>
<evidence type="ECO:0000313" key="2">
    <source>
        <dbReference type="EMBL" id="AJK45466.1"/>
    </source>
</evidence>
<dbReference type="PANTHER" id="PTHR33546:SF1">
    <property type="entry name" value="LARGE, MULTIFUNCTIONAL SECRETED PROTEIN"/>
    <property type="match status" value="1"/>
</dbReference>
<accession>A0A0B6RZQ5</accession>
<dbReference type="InterPro" id="IPR012938">
    <property type="entry name" value="Glc/Sorbosone_DH"/>
</dbReference>
<dbReference type="EMBL" id="CP002580">
    <property type="protein sequence ID" value="AJK45466.1"/>
    <property type="molecule type" value="Genomic_DNA"/>
</dbReference>
<organism evidence="2 3">
    <name type="scientific">Burkholderia plantarii</name>
    <dbReference type="NCBI Taxonomy" id="41899"/>
    <lineage>
        <taxon>Bacteria</taxon>
        <taxon>Pseudomonadati</taxon>
        <taxon>Pseudomonadota</taxon>
        <taxon>Betaproteobacteria</taxon>
        <taxon>Burkholderiales</taxon>
        <taxon>Burkholderiaceae</taxon>
        <taxon>Burkholderia</taxon>
    </lineage>
</organism>
<dbReference type="AlphaFoldDB" id="A0A0B6RZQ5"/>
<sequence length="395" mass="42669">MVPRARSPPRSAMRPTRFASRRSLAAVRRCLRATGAACLVLAMAIADSDAAPPVERLGVPPGFHVELFAADVPTAREMAWSPRGILYVGSTDGAVHALTVERGRVTGRHVVASGLEMPVGVAYRDGALYISAISRILRLDDIDAKLAAPPKPVVVIDSLPSDRQHGWKFIAFGPDGKLYVPTGAPCNICEPDRDRYAMLGRMNPDGSNYQVFARGIRNTVGFDWHPATHALWFTDNGRDMLGDDVPDDELNQAPRAGLDFGYPYCHAGDTPDPQYGKGHPCSGFTPPALKLGAHVAALGMRFYTGTMFPAGYRDAIFIAEHGSWNRSSKVGYRVVSVTAGPDGRGARMQVFAQGWLRPDGSVWGRPADVLPLPDGSLLVSDDYAGAIYRITYTGH</sequence>
<feature type="domain" description="Glucose/Sorbosone dehydrogenase" evidence="1">
    <location>
        <begin position="162"/>
        <end position="319"/>
    </location>
</feature>
<dbReference type="KEGG" id="bgp:BGL_1c09370"/>
<protein>
    <submittedName>
        <fullName evidence="2">L-sorbosone dehydrogenase</fullName>
    </submittedName>
</protein>
<evidence type="ECO:0000313" key="3">
    <source>
        <dbReference type="Proteomes" id="UP000031838"/>
    </source>
</evidence>
<dbReference type="InterPro" id="IPR011042">
    <property type="entry name" value="6-blade_b-propeller_TolB-like"/>
</dbReference>
<dbReference type="HOGENOM" id="CLU_024435_3_1_4"/>
<keyword evidence="3" id="KW-1185">Reference proteome</keyword>
<proteinExistence type="predicted"/>
<dbReference type="InterPro" id="IPR011041">
    <property type="entry name" value="Quinoprot_gluc/sorb_DH_b-prop"/>
</dbReference>
<dbReference type="SUPFAM" id="SSF50952">
    <property type="entry name" value="Soluble quinoprotein glucose dehydrogenase"/>
    <property type="match status" value="1"/>
</dbReference>
<name>A0A0B6RZQ5_BURPL</name>
<reference evidence="2 3" key="2">
    <citation type="journal article" date="2016" name="Appl. Microbiol. Biotechnol.">
        <title>Mutations improving production and secretion of extracellular lipase by Burkholderia glumae PG1.</title>
        <authorList>
            <person name="Knapp A."/>
            <person name="Voget S."/>
            <person name="Gao R."/>
            <person name="Zaburannyi N."/>
            <person name="Krysciak D."/>
            <person name="Breuer M."/>
            <person name="Hauer B."/>
            <person name="Streit W.R."/>
            <person name="Muller R."/>
            <person name="Daniel R."/>
            <person name="Jaeger K.E."/>
        </authorList>
    </citation>
    <scope>NUCLEOTIDE SEQUENCE [LARGE SCALE GENOMIC DNA]</scope>
    <source>
        <strain evidence="2 3">PG1</strain>
    </source>
</reference>